<dbReference type="SUPFAM" id="SSF103473">
    <property type="entry name" value="MFS general substrate transporter"/>
    <property type="match status" value="1"/>
</dbReference>
<sequence length="264" mass="29677">MFLPSDLAESYEAENQPSIDDTDTDSDCEINESKSRGTIIACPPSAVFCLYYLTFLMVIICTVPYIYIPLLAKYHLGLGLNQVKLLYLNSSLFGFIVLLIFSFLVERISEKNCIAFNAVSSIVPILTTFYFALFWENDMPVNAAYLLLVSVLFIGAQFVNFPMIASLLSKLTPAEGASFYQSLAYTVGHATIILGRILAGATFHRILMMYTCFFLTICWLFGLIWLSIEYKNLEKDENWIETNASVKDSSVGVSIKERGPKFEN</sequence>
<dbReference type="Gene3D" id="1.20.1250.20">
    <property type="entry name" value="MFS general substrate transporter like domains"/>
    <property type="match status" value="1"/>
</dbReference>
<protein>
    <submittedName>
        <fullName evidence="1">Uncharacterized protein</fullName>
    </submittedName>
</protein>
<gene>
    <name evidence="1" type="ORF">PACLA_8A053703</name>
</gene>
<comment type="caution">
    <text evidence="1">The sequence shown here is derived from an EMBL/GenBank/DDBJ whole genome shotgun (WGS) entry which is preliminary data.</text>
</comment>
<dbReference type="InterPro" id="IPR036259">
    <property type="entry name" value="MFS_trans_sf"/>
</dbReference>
<reference evidence="1" key="1">
    <citation type="submission" date="2020-04" db="EMBL/GenBank/DDBJ databases">
        <authorList>
            <person name="Alioto T."/>
            <person name="Alioto T."/>
            <person name="Gomez Garrido J."/>
        </authorList>
    </citation>
    <scope>NUCLEOTIDE SEQUENCE</scope>
    <source>
        <strain evidence="1">A484AB</strain>
    </source>
</reference>
<evidence type="ECO:0000313" key="1">
    <source>
        <dbReference type="EMBL" id="CAB3990303.1"/>
    </source>
</evidence>
<keyword evidence="2" id="KW-1185">Reference proteome</keyword>
<accession>A0A6S7GGE8</accession>
<dbReference type="EMBL" id="CACRXK020001638">
    <property type="protein sequence ID" value="CAB3990303.1"/>
    <property type="molecule type" value="Genomic_DNA"/>
</dbReference>
<dbReference type="Proteomes" id="UP001152795">
    <property type="component" value="Unassembled WGS sequence"/>
</dbReference>
<proteinExistence type="predicted"/>
<dbReference type="OrthoDB" id="370281at2759"/>
<dbReference type="AlphaFoldDB" id="A0A6S7GGE8"/>
<evidence type="ECO:0000313" key="2">
    <source>
        <dbReference type="Proteomes" id="UP001152795"/>
    </source>
</evidence>
<name>A0A6S7GGE8_PARCT</name>
<organism evidence="1 2">
    <name type="scientific">Paramuricea clavata</name>
    <name type="common">Red gorgonian</name>
    <name type="synonym">Violescent sea-whip</name>
    <dbReference type="NCBI Taxonomy" id="317549"/>
    <lineage>
        <taxon>Eukaryota</taxon>
        <taxon>Metazoa</taxon>
        <taxon>Cnidaria</taxon>
        <taxon>Anthozoa</taxon>
        <taxon>Octocorallia</taxon>
        <taxon>Malacalcyonacea</taxon>
        <taxon>Plexauridae</taxon>
        <taxon>Paramuricea</taxon>
    </lineage>
</organism>